<accession>A0A4Z0BTA4</accession>
<dbReference type="AlphaFoldDB" id="A0A4Z0BTA4"/>
<proteinExistence type="predicted"/>
<comment type="caution">
    <text evidence="2">The sequence shown here is derived from an EMBL/GenBank/DDBJ whole genome shotgun (WGS) entry which is preliminary data.</text>
</comment>
<feature type="transmembrane region" description="Helical" evidence="1">
    <location>
        <begin position="192"/>
        <end position="210"/>
    </location>
</feature>
<evidence type="ECO:0008006" key="4">
    <source>
        <dbReference type="Google" id="ProtNLM"/>
    </source>
</evidence>
<dbReference type="OrthoDB" id="21325at2"/>
<dbReference type="Proteomes" id="UP000297564">
    <property type="component" value="Unassembled WGS sequence"/>
</dbReference>
<name>A0A4Z0BTA4_9BURK</name>
<organism evidence="2 3">
    <name type="scientific">Ramlibacter rhizophilus</name>
    <dbReference type="NCBI Taxonomy" id="1781167"/>
    <lineage>
        <taxon>Bacteria</taxon>
        <taxon>Pseudomonadati</taxon>
        <taxon>Pseudomonadota</taxon>
        <taxon>Betaproteobacteria</taxon>
        <taxon>Burkholderiales</taxon>
        <taxon>Comamonadaceae</taxon>
        <taxon>Ramlibacter</taxon>
    </lineage>
</organism>
<protein>
    <recommendedName>
        <fullName evidence="4">ZIP family metal transporter</fullName>
    </recommendedName>
</protein>
<reference evidence="2 3" key="1">
    <citation type="submission" date="2019-03" db="EMBL/GenBank/DDBJ databases">
        <title>Ramlibacter rhizophilus CCTCC AB2015357, whole genome shotgun sequence.</title>
        <authorList>
            <person name="Zhang X."/>
            <person name="Feng G."/>
            <person name="Zhu H."/>
        </authorList>
    </citation>
    <scope>NUCLEOTIDE SEQUENCE [LARGE SCALE GENOMIC DNA]</scope>
    <source>
        <strain evidence="2 3">CCTCC AB2015357</strain>
    </source>
</reference>
<evidence type="ECO:0000313" key="2">
    <source>
        <dbReference type="EMBL" id="TFZ01704.1"/>
    </source>
</evidence>
<keyword evidence="3" id="KW-1185">Reference proteome</keyword>
<feature type="transmembrane region" description="Helical" evidence="1">
    <location>
        <begin position="222"/>
        <end position="239"/>
    </location>
</feature>
<keyword evidence="1" id="KW-1133">Transmembrane helix</keyword>
<keyword evidence="1" id="KW-0472">Membrane</keyword>
<evidence type="ECO:0000313" key="3">
    <source>
        <dbReference type="Proteomes" id="UP000297564"/>
    </source>
</evidence>
<dbReference type="EMBL" id="SMLL01000003">
    <property type="protein sequence ID" value="TFZ01704.1"/>
    <property type="molecule type" value="Genomic_DNA"/>
</dbReference>
<feature type="transmembrane region" description="Helical" evidence="1">
    <location>
        <begin position="30"/>
        <end position="47"/>
    </location>
</feature>
<sequence length="240" mass="26054">MAAGIVFAFALVHAYGGRLRFLSRTPRSVWLSVGGGVSVAYVFLHLLPDLQRSQQRLEQMLEIGGWLNHHIYLMALAGLTLFYGLERLACRSRGGGVGIDEGQSTPQGVYTLHISAFAIYNFAVGVLLATREEGSLGELVLYGVALALHFLVNDYGLRNHHRARYQRHGRWLLAAAVVLGWLTGLFAPLPPLTVEVAVALLAGGIVMNVMKEELPGERESRFSAFLAGVVLYGALLVSVG</sequence>
<feature type="transmembrane region" description="Helical" evidence="1">
    <location>
        <begin position="169"/>
        <end position="186"/>
    </location>
</feature>
<feature type="transmembrane region" description="Helical" evidence="1">
    <location>
        <begin position="67"/>
        <end position="85"/>
    </location>
</feature>
<evidence type="ECO:0000256" key="1">
    <source>
        <dbReference type="SAM" id="Phobius"/>
    </source>
</evidence>
<feature type="transmembrane region" description="Helical" evidence="1">
    <location>
        <begin position="139"/>
        <end position="157"/>
    </location>
</feature>
<keyword evidence="1" id="KW-0812">Transmembrane</keyword>
<gene>
    <name evidence="2" type="ORF">EZ242_08920</name>
</gene>